<dbReference type="Proteomes" id="UP000295710">
    <property type="component" value="Unassembled WGS sequence"/>
</dbReference>
<accession>A0A4R4FC59</accession>
<comment type="caution">
    <text evidence="1">The sequence shown here is derived from an EMBL/GenBank/DDBJ whole genome shotgun (WGS) entry which is preliminary data.</text>
</comment>
<gene>
    <name evidence="1" type="ORF">E1963_18245</name>
</gene>
<evidence type="ECO:0000313" key="1">
    <source>
        <dbReference type="EMBL" id="TDA20233.1"/>
    </source>
</evidence>
<organism evidence="1 2">
    <name type="scientific">Extibacter muris</name>
    <dbReference type="NCBI Taxonomy" id="1796622"/>
    <lineage>
        <taxon>Bacteria</taxon>
        <taxon>Bacillati</taxon>
        <taxon>Bacillota</taxon>
        <taxon>Clostridia</taxon>
        <taxon>Lachnospirales</taxon>
        <taxon>Lachnospiraceae</taxon>
        <taxon>Extibacter</taxon>
    </lineage>
</organism>
<dbReference type="AlphaFoldDB" id="A0A4R4FC59"/>
<name>A0A4R4FC59_9FIRM</name>
<dbReference type="RefSeq" id="WP_167482261.1">
    <property type="nucleotide sequence ID" value="NZ_JAOBST010000043.1"/>
</dbReference>
<protein>
    <submittedName>
        <fullName evidence="1">Uncharacterized protein</fullName>
    </submittedName>
</protein>
<evidence type="ECO:0000313" key="2">
    <source>
        <dbReference type="Proteomes" id="UP000295710"/>
    </source>
</evidence>
<sequence>MLDNMRTIASTGSYLHEAAESGSDNPIIEELERLARYLFILTGGIPTLRIRQTLIIPCIPCRLFCLISAKQMYGTG</sequence>
<proteinExistence type="predicted"/>
<reference evidence="1 2" key="1">
    <citation type="journal article" date="2016" name="Nat. Microbiol.">
        <title>The Mouse Intestinal Bacterial Collection (miBC) provides host-specific insight into cultured diversity and functional potential of the gut microbiota.</title>
        <authorList>
            <person name="Lagkouvardos I."/>
            <person name="Pukall R."/>
            <person name="Abt B."/>
            <person name="Foesel B.U."/>
            <person name="Meier-Kolthoff J.P."/>
            <person name="Kumar N."/>
            <person name="Bresciani A."/>
            <person name="Martinez I."/>
            <person name="Just S."/>
            <person name="Ziegler C."/>
            <person name="Brugiroux S."/>
            <person name="Garzetti D."/>
            <person name="Wenning M."/>
            <person name="Bui T.P."/>
            <person name="Wang J."/>
            <person name="Hugenholtz F."/>
            <person name="Plugge C.M."/>
            <person name="Peterson D.A."/>
            <person name="Hornef M.W."/>
            <person name="Baines J.F."/>
            <person name="Smidt H."/>
            <person name="Walter J."/>
            <person name="Kristiansen K."/>
            <person name="Nielsen H.B."/>
            <person name="Haller D."/>
            <person name="Overmann J."/>
            <person name="Stecher B."/>
            <person name="Clavel T."/>
        </authorList>
    </citation>
    <scope>NUCLEOTIDE SEQUENCE [LARGE SCALE GENOMIC DNA]</scope>
    <source>
        <strain evidence="1 2">DSM 28560</strain>
    </source>
</reference>
<dbReference type="EMBL" id="SMMX01000027">
    <property type="protein sequence ID" value="TDA20233.1"/>
    <property type="molecule type" value="Genomic_DNA"/>
</dbReference>
<keyword evidence="2" id="KW-1185">Reference proteome</keyword>